<accession>X1VWE1</accession>
<feature type="non-terminal residue" evidence="1">
    <location>
        <position position="1"/>
    </location>
</feature>
<dbReference type="AlphaFoldDB" id="X1VWE1"/>
<proteinExistence type="predicted"/>
<gene>
    <name evidence="1" type="ORF">S12H4_48136</name>
</gene>
<reference evidence="1" key="1">
    <citation type="journal article" date="2014" name="Front. Microbiol.">
        <title>High frequency of phylogenetically diverse reductive dehalogenase-homologous genes in deep subseafloor sedimentary metagenomes.</title>
        <authorList>
            <person name="Kawai M."/>
            <person name="Futagami T."/>
            <person name="Toyoda A."/>
            <person name="Takaki Y."/>
            <person name="Nishi S."/>
            <person name="Hori S."/>
            <person name="Arai W."/>
            <person name="Tsubouchi T."/>
            <person name="Morono Y."/>
            <person name="Uchiyama I."/>
            <person name="Ito T."/>
            <person name="Fujiyama A."/>
            <person name="Inagaki F."/>
            <person name="Takami H."/>
        </authorList>
    </citation>
    <scope>NUCLEOTIDE SEQUENCE</scope>
    <source>
        <strain evidence="1">Expedition CK06-06</strain>
    </source>
</reference>
<name>X1VWE1_9ZZZZ</name>
<dbReference type="EMBL" id="BARW01030045">
    <property type="protein sequence ID" value="GAJ15395.1"/>
    <property type="molecule type" value="Genomic_DNA"/>
</dbReference>
<protein>
    <submittedName>
        <fullName evidence="1">Uncharacterized protein</fullName>
    </submittedName>
</protein>
<organism evidence="1">
    <name type="scientific">marine sediment metagenome</name>
    <dbReference type="NCBI Taxonomy" id="412755"/>
    <lineage>
        <taxon>unclassified sequences</taxon>
        <taxon>metagenomes</taxon>
        <taxon>ecological metagenomes</taxon>
    </lineage>
</organism>
<sequence length="69" mass="7506">VISVEAIHWIHVVGFAAEAQADAGHLIVEARTVPKAVSKADRLKGLMREKPCLGYLLLFLNVIPFDLPG</sequence>
<comment type="caution">
    <text evidence="1">The sequence shown here is derived from an EMBL/GenBank/DDBJ whole genome shotgun (WGS) entry which is preliminary data.</text>
</comment>
<evidence type="ECO:0000313" key="1">
    <source>
        <dbReference type="EMBL" id="GAJ15395.1"/>
    </source>
</evidence>